<evidence type="ECO:0000256" key="3">
    <source>
        <dbReference type="ARBA" id="ARBA00022679"/>
    </source>
</evidence>
<evidence type="ECO:0000256" key="5">
    <source>
        <dbReference type="ARBA" id="ARBA00022777"/>
    </source>
</evidence>
<evidence type="ECO:0000256" key="4">
    <source>
        <dbReference type="ARBA" id="ARBA00022741"/>
    </source>
</evidence>
<evidence type="ECO:0000256" key="1">
    <source>
        <dbReference type="ARBA" id="ARBA00000085"/>
    </source>
</evidence>
<feature type="domain" description="Histidine kinase" evidence="8">
    <location>
        <begin position="1"/>
        <end position="108"/>
    </location>
</feature>
<dbReference type="EMBL" id="AWQQ01000054">
    <property type="protein sequence ID" value="PHJ38346.1"/>
    <property type="molecule type" value="Genomic_DNA"/>
</dbReference>
<dbReference type="InterPro" id="IPR003594">
    <property type="entry name" value="HATPase_dom"/>
</dbReference>
<dbReference type="AlphaFoldDB" id="A0A2C6MG31"/>
<dbReference type="EC" id="2.7.13.3" evidence="2"/>
<keyword evidence="6" id="KW-0067">ATP-binding</keyword>
<reference evidence="9 10" key="1">
    <citation type="submission" date="2013-09" db="EMBL/GenBank/DDBJ databases">
        <title>Biodegradation of hydrocarbons in the deep terrestrial subsurface : characterization of a microbial consortium composed of two Desulfotomaculum species originating from a deep geological formation.</title>
        <authorList>
            <person name="Aullo T."/>
            <person name="Berlendis S."/>
            <person name="Lascourreges J.-F."/>
            <person name="Dessort D."/>
            <person name="Saint-Laurent S."/>
            <person name="Schraauwers B."/>
            <person name="Mas J."/>
            <person name="Magot M."/>
            <person name="Ranchou-Peyruse A."/>
        </authorList>
    </citation>
    <scope>NUCLEOTIDE SEQUENCE [LARGE SCALE GENOMIC DNA]</scope>
    <source>
        <strain evidence="9 10">Bs107</strain>
    </source>
</reference>
<dbReference type="GO" id="GO:0004673">
    <property type="term" value="F:protein histidine kinase activity"/>
    <property type="evidence" value="ECO:0007669"/>
    <property type="project" value="UniProtKB-EC"/>
</dbReference>
<sequence length="109" mass="11623">MSPNIVLGVFSFASFLEEREHCKCGEVTVKTLSDGEEVILAVRDPGEGEGIEPAVLKKLGTPFFTTKENGTGLGLSTCYSIATRHHAGIKIQTGSGGTTFFVRLGCNRC</sequence>
<dbReference type="InterPro" id="IPR004358">
    <property type="entry name" value="Sig_transdc_His_kin-like_C"/>
</dbReference>
<dbReference type="Gene3D" id="3.30.565.10">
    <property type="entry name" value="Histidine kinase-like ATPase, C-terminal domain"/>
    <property type="match status" value="1"/>
</dbReference>
<dbReference type="Proteomes" id="UP000222564">
    <property type="component" value="Unassembled WGS sequence"/>
</dbReference>
<keyword evidence="7" id="KW-0902">Two-component regulatory system</keyword>
<keyword evidence="4" id="KW-0547">Nucleotide-binding</keyword>
<dbReference type="PROSITE" id="PS50109">
    <property type="entry name" value="HIS_KIN"/>
    <property type="match status" value="1"/>
</dbReference>
<accession>A0A2C6MG31</accession>
<evidence type="ECO:0000259" key="8">
    <source>
        <dbReference type="PROSITE" id="PS50109"/>
    </source>
</evidence>
<dbReference type="SUPFAM" id="SSF55874">
    <property type="entry name" value="ATPase domain of HSP90 chaperone/DNA topoisomerase II/histidine kinase"/>
    <property type="match status" value="1"/>
</dbReference>
<evidence type="ECO:0000256" key="7">
    <source>
        <dbReference type="ARBA" id="ARBA00023012"/>
    </source>
</evidence>
<proteinExistence type="predicted"/>
<evidence type="ECO:0000313" key="10">
    <source>
        <dbReference type="Proteomes" id="UP000222564"/>
    </source>
</evidence>
<dbReference type="PANTHER" id="PTHR43065">
    <property type="entry name" value="SENSOR HISTIDINE KINASE"/>
    <property type="match status" value="1"/>
</dbReference>
<name>A0A2C6MG31_9FIRM</name>
<keyword evidence="3" id="KW-0808">Transferase</keyword>
<dbReference type="InterPro" id="IPR005467">
    <property type="entry name" value="His_kinase_dom"/>
</dbReference>
<dbReference type="GO" id="GO:0005524">
    <property type="term" value="F:ATP binding"/>
    <property type="evidence" value="ECO:0007669"/>
    <property type="project" value="UniProtKB-KW"/>
</dbReference>
<dbReference type="OrthoDB" id="505470at2"/>
<comment type="caution">
    <text evidence="9">The sequence shown here is derived from an EMBL/GenBank/DDBJ whole genome shotgun (WGS) entry which is preliminary data.</text>
</comment>
<comment type="catalytic activity">
    <reaction evidence="1">
        <text>ATP + protein L-histidine = ADP + protein N-phospho-L-histidine.</text>
        <dbReference type="EC" id="2.7.13.3"/>
    </reaction>
</comment>
<dbReference type="PRINTS" id="PR00344">
    <property type="entry name" value="BCTRLSENSOR"/>
</dbReference>
<dbReference type="PANTHER" id="PTHR43065:SF46">
    <property type="entry name" value="C4-DICARBOXYLATE TRANSPORT SENSOR PROTEIN DCTB"/>
    <property type="match status" value="1"/>
</dbReference>
<dbReference type="RefSeq" id="WP_099083116.1">
    <property type="nucleotide sequence ID" value="NZ_AWQQ01000054.1"/>
</dbReference>
<dbReference type="InterPro" id="IPR036890">
    <property type="entry name" value="HATPase_C_sf"/>
</dbReference>
<keyword evidence="5" id="KW-0418">Kinase</keyword>
<evidence type="ECO:0000313" key="9">
    <source>
        <dbReference type="EMBL" id="PHJ38346.1"/>
    </source>
</evidence>
<keyword evidence="10" id="KW-1185">Reference proteome</keyword>
<evidence type="ECO:0000256" key="2">
    <source>
        <dbReference type="ARBA" id="ARBA00012438"/>
    </source>
</evidence>
<dbReference type="SMART" id="SM00387">
    <property type="entry name" value="HATPase_c"/>
    <property type="match status" value="1"/>
</dbReference>
<dbReference type="Pfam" id="PF02518">
    <property type="entry name" value="HATPase_c"/>
    <property type="match status" value="1"/>
</dbReference>
<dbReference type="GO" id="GO:0000160">
    <property type="term" value="P:phosphorelay signal transduction system"/>
    <property type="evidence" value="ECO:0007669"/>
    <property type="project" value="UniProtKB-KW"/>
</dbReference>
<protein>
    <recommendedName>
        <fullName evidence="2">histidine kinase</fullName>
        <ecNumber evidence="2">2.7.13.3</ecNumber>
    </recommendedName>
</protein>
<gene>
    <name evidence="9" type="ORF">P378_10975</name>
</gene>
<organism evidence="9 10">
    <name type="scientific">Desulforamulus profundi</name>
    <dbReference type="NCBI Taxonomy" id="1383067"/>
    <lineage>
        <taxon>Bacteria</taxon>
        <taxon>Bacillati</taxon>
        <taxon>Bacillota</taxon>
        <taxon>Clostridia</taxon>
        <taxon>Eubacteriales</taxon>
        <taxon>Peptococcaceae</taxon>
        <taxon>Desulforamulus</taxon>
    </lineage>
</organism>
<evidence type="ECO:0000256" key="6">
    <source>
        <dbReference type="ARBA" id="ARBA00022840"/>
    </source>
</evidence>